<dbReference type="PRINTS" id="PR00080">
    <property type="entry name" value="SDRFAMILY"/>
</dbReference>
<proteinExistence type="inferred from homology"/>
<dbReference type="Pfam" id="PF13561">
    <property type="entry name" value="adh_short_C2"/>
    <property type="match status" value="1"/>
</dbReference>
<comment type="similarity">
    <text evidence="1">Belongs to the short-chain dehydrogenases/reductases (SDR) family.</text>
</comment>
<dbReference type="SUPFAM" id="SSF51735">
    <property type="entry name" value="NAD(P)-binding Rossmann-fold domains"/>
    <property type="match status" value="1"/>
</dbReference>
<gene>
    <name evidence="5" type="ORF">GA0061100_10291</name>
</gene>
<keyword evidence="3" id="KW-0560">Oxidoreductase</keyword>
<name>A0A1C3UFV2_9HYPH</name>
<protein>
    <submittedName>
        <fullName evidence="5">NAD(P)-dependent dehydrogenase, short-chain alcohol dehydrogenase family</fullName>
    </submittedName>
</protein>
<dbReference type="PANTHER" id="PTHR43639:SF1">
    <property type="entry name" value="SHORT-CHAIN DEHYDROGENASE_REDUCTASE FAMILY PROTEIN"/>
    <property type="match status" value="1"/>
</dbReference>
<keyword evidence="6" id="KW-1185">Reference proteome</keyword>
<dbReference type="Gene3D" id="3.40.50.720">
    <property type="entry name" value="NAD(P)-binding Rossmann-like Domain"/>
    <property type="match status" value="1"/>
</dbReference>
<dbReference type="EMBL" id="FMAC01000002">
    <property type="protein sequence ID" value="SCB14285.1"/>
    <property type="molecule type" value="Genomic_DNA"/>
</dbReference>
<organism evidence="5 6">
    <name type="scientific">Rhizobium hainanense</name>
    <dbReference type="NCBI Taxonomy" id="52131"/>
    <lineage>
        <taxon>Bacteria</taxon>
        <taxon>Pseudomonadati</taxon>
        <taxon>Pseudomonadota</taxon>
        <taxon>Alphaproteobacteria</taxon>
        <taxon>Hyphomicrobiales</taxon>
        <taxon>Rhizobiaceae</taxon>
        <taxon>Rhizobium/Agrobacterium group</taxon>
        <taxon>Rhizobium</taxon>
    </lineage>
</organism>
<dbReference type="FunFam" id="3.40.50.720:FF:000374">
    <property type="entry name" value="3-oxoacyl-(Acyl-carrier-protein) reductase"/>
    <property type="match status" value="1"/>
</dbReference>
<dbReference type="GO" id="GO:0016491">
    <property type="term" value="F:oxidoreductase activity"/>
    <property type="evidence" value="ECO:0007669"/>
    <property type="project" value="UniProtKB-KW"/>
</dbReference>
<evidence type="ECO:0000256" key="3">
    <source>
        <dbReference type="ARBA" id="ARBA00023002"/>
    </source>
</evidence>
<dbReference type="STRING" id="52131.GA0061100_10291"/>
<dbReference type="InterPro" id="IPR036291">
    <property type="entry name" value="NAD(P)-bd_dom_sf"/>
</dbReference>
<dbReference type="Proteomes" id="UP000186228">
    <property type="component" value="Unassembled WGS sequence"/>
</dbReference>
<dbReference type="AlphaFoldDB" id="A0A1C3UFV2"/>
<accession>A0A1C3UFV2</accession>
<feature type="domain" description="Ketoreductase" evidence="4">
    <location>
        <begin position="12"/>
        <end position="201"/>
    </location>
</feature>
<evidence type="ECO:0000256" key="2">
    <source>
        <dbReference type="ARBA" id="ARBA00022857"/>
    </source>
</evidence>
<dbReference type="SMART" id="SM00822">
    <property type="entry name" value="PKS_KR"/>
    <property type="match status" value="1"/>
</dbReference>
<evidence type="ECO:0000256" key="1">
    <source>
        <dbReference type="ARBA" id="ARBA00006484"/>
    </source>
</evidence>
<evidence type="ECO:0000313" key="6">
    <source>
        <dbReference type="Proteomes" id="UP000186228"/>
    </source>
</evidence>
<dbReference type="OrthoDB" id="9803333at2"/>
<dbReference type="PANTHER" id="PTHR43639">
    <property type="entry name" value="OXIDOREDUCTASE, SHORT-CHAIN DEHYDROGENASE/REDUCTASE FAMILY (AFU_ORTHOLOGUE AFUA_5G02870)"/>
    <property type="match status" value="1"/>
</dbReference>
<keyword evidence="2" id="KW-0521">NADP</keyword>
<dbReference type="PRINTS" id="PR00081">
    <property type="entry name" value="GDHRDH"/>
</dbReference>
<evidence type="ECO:0000259" key="4">
    <source>
        <dbReference type="SMART" id="SM00822"/>
    </source>
</evidence>
<reference evidence="6" key="1">
    <citation type="submission" date="2016-08" db="EMBL/GenBank/DDBJ databases">
        <authorList>
            <person name="Varghese N."/>
            <person name="Submissions Spin"/>
        </authorList>
    </citation>
    <scope>NUCLEOTIDE SEQUENCE [LARGE SCALE GENOMIC DNA]</scope>
    <source>
        <strain evidence="6">CCBAU 57015</strain>
    </source>
</reference>
<sequence length="260" mass="27507">MTMENTDKSKAKIAIITGGSRGLGRNAAIHLARRGGDVILTYNANKAEADSAVAEIEALGQKAVALQLDAGDVASFGAFVAEVGRSLQQVWGRDRFDFLVNNAGTSYHASIAETTEAEFDKLYNVHLKGVFFLTQKLLPHINDGGRIVNVSSGLARFSNPGSSAYASMKGAVEVLTRYLARELGARGIAVNTVAPGAIQTDFSGGIVRDNPEVNRMVASMTALGRAGLPDDIGPMIASLLSDDNRWVNGQRIEVSGGMIL</sequence>
<dbReference type="RefSeq" id="WP_075852013.1">
    <property type="nucleotide sequence ID" value="NZ_FMAC01000002.1"/>
</dbReference>
<evidence type="ECO:0000313" key="5">
    <source>
        <dbReference type="EMBL" id="SCB14285.1"/>
    </source>
</evidence>
<dbReference type="InterPro" id="IPR057326">
    <property type="entry name" value="KR_dom"/>
</dbReference>
<dbReference type="InterPro" id="IPR002347">
    <property type="entry name" value="SDR_fam"/>
</dbReference>